<gene>
    <name evidence="1" type="ORF">PHMEG_00022410</name>
</gene>
<organism evidence="1 2">
    <name type="scientific">Phytophthora megakarya</name>
    <dbReference type="NCBI Taxonomy" id="4795"/>
    <lineage>
        <taxon>Eukaryota</taxon>
        <taxon>Sar</taxon>
        <taxon>Stramenopiles</taxon>
        <taxon>Oomycota</taxon>
        <taxon>Peronosporomycetes</taxon>
        <taxon>Peronosporales</taxon>
        <taxon>Peronosporaceae</taxon>
        <taxon>Phytophthora</taxon>
    </lineage>
</organism>
<evidence type="ECO:0000313" key="2">
    <source>
        <dbReference type="Proteomes" id="UP000198211"/>
    </source>
</evidence>
<dbReference type="PANTHER" id="PTHR19446">
    <property type="entry name" value="REVERSE TRANSCRIPTASES"/>
    <property type="match status" value="1"/>
</dbReference>
<dbReference type="OrthoDB" id="125294at2759"/>
<keyword evidence="1" id="KW-0808">Transferase</keyword>
<keyword evidence="1" id="KW-0695">RNA-directed DNA polymerase</keyword>
<accession>A0A225VKV4</accession>
<sequence>MKQRIRRKTWHDGRSTGQLFKATSVKFSDNSLRDVHNEKSKTRLTCLRMHGTRNLIKKATEKDITDSLSWPRDHHGPDAASKALIAEITEEKVAEAIGACSPWKAYGLDSLNNDWYRDFEEQQTPILTILFNIWYKKGVFPNTFLETDIFCLKKSGDASNPLNYRPLALLNSDYKIFTRIIVTPVVIYAHAEQHEAVALLLDFQKAYASLNREFLIKAIAAHGYPQQFAQKAVARLHD</sequence>
<dbReference type="STRING" id="4795.A0A225VKV4"/>
<dbReference type="EMBL" id="NBNE01004404">
    <property type="protein sequence ID" value="OWZ05498.1"/>
    <property type="molecule type" value="Genomic_DNA"/>
</dbReference>
<name>A0A225VKV4_9STRA</name>
<reference evidence="2" key="1">
    <citation type="submission" date="2017-03" db="EMBL/GenBank/DDBJ databases">
        <title>Phytopthora megakarya and P. palmivora, two closely related causual agents of cacao black pod achieved similar genome size and gene model numbers by different mechanisms.</title>
        <authorList>
            <person name="Ali S."/>
            <person name="Shao J."/>
            <person name="Larry D.J."/>
            <person name="Kronmiller B."/>
            <person name="Shen D."/>
            <person name="Strem M.D."/>
            <person name="Melnick R.L."/>
            <person name="Guiltinan M.J."/>
            <person name="Tyler B.M."/>
            <person name="Meinhardt L.W."/>
            <person name="Bailey B.A."/>
        </authorList>
    </citation>
    <scope>NUCLEOTIDE SEQUENCE [LARGE SCALE GENOMIC DNA]</scope>
    <source>
        <strain evidence="2">zdho120</strain>
    </source>
</reference>
<dbReference type="AlphaFoldDB" id="A0A225VKV4"/>
<keyword evidence="1" id="KW-0548">Nucleotidyltransferase</keyword>
<dbReference type="GO" id="GO:0003964">
    <property type="term" value="F:RNA-directed DNA polymerase activity"/>
    <property type="evidence" value="ECO:0007669"/>
    <property type="project" value="UniProtKB-KW"/>
</dbReference>
<evidence type="ECO:0000313" key="1">
    <source>
        <dbReference type="EMBL" id="OWZ05498.1"/>
    </source>
</evidence>
<comment type="caution">
    <text evidence="1">The sequence shown here is derived from an EMBL/GenBank/DDBJ whole genome shotgun (WGS) entry which is preliminary data.</text>
</comment>
<keyword evidence="2" id="KW-1185">Reference proteome</keyword>
<proteinExistence type="predicted"/>
<dbReference type="Proteomes" id="UP000198211">
    <property type="component" value="Unassembled WGS sequence"/>
</dbReference>
<protein>
    <submittedName>
        <fullName evidence="1">Reverse transcriptase</fullName>
    </submittedName>
</protein>